<proteinExistence type="predicted"/>
<accession>A0A9D3S2L4</accession>
<reference evidence="2" key="1">
    <citation type="submission" date="2021-01" db="EMBL/GenBank/DDBJ databases">
        <title>A chromosome-scale assembly of European eel, Anguilla anguilla.</title>
        <authorList>
            <person name="Henkel C."/>
            <person name="Jong-Raadsen S.A."/>
            <person name="Dufour S."/>
            <person name="Weltzien F.-A."/>
            <person name="Palstra A.P."/>
            <person name="Pelster B."/>
            <person name="Spaink H.P."/>
            <person name="Van Den Thillart G.E."/>
            <person name="Jansen H."/>
            <person name="Zahm M."/>
            <person name="Klopp C."/>
            <person name="Cedric C."/>
            <person name="Louis A."/>
            <person name="Berthelot C."/>
            <person name="Parey E."/>
            <person name="Roest Crollius H."/>
            <person name="Montfort J."/>
            <person name="Robinson-Rechavi M."/>
            <person name="Bucao C."/>
            <person name="Bouchez O."/>
            <person name="Gislard M."/>
            <person name="Lluch J."/>
            <person name="Milhes M."/>
            <person name="Lampietro C."/>
            <person name="Lopez Roques C."/>
            <person name="Donnadieu C."/>
            <person name="Braasch I."/>
            <person name="Desvignes T."/>
            <person name="Postlethwait J."/>
            <person name="Bobe J."/>
            <person name="Guiguen Y."/>
            <person name="Dirks R."/>
        </authorList>
    </citation>
    <scope>NUCLEOTIDE SEQUENCE</scope>
    <source>
        <strain evidence="2">Tag_6206</strain>
        <tissue evidence="2">Liver</tissue>
    </source>
</reference>
<dbReference type="AlphaFoldDB" id="A0A9D3S2L4"/>
<evidence type="ECO:0000313" key="2">
    <source>
        <dbReference type="EMBL" id="KAG5847962.1"/>
    </source>
</evidence>
<evidence type="ECO:0000313" key="3">
    <source>
        <dbReference type="Proteomes" id="UP001044222"/>
    </source>
</evidence>
<gene>
    <name evidence="2" type="ORF">ANANG_G00131840</name>
</gene>
<protein>
    <submittedName>
        <fullName evidence="2">Uncharacterized protein</fullName>
    </submittedName>
</protein>
<dbReference type="EMBL" id="JAFIRN010000006">
    <property type="protein sequence ID" value="KAG5847962.1"/>
    <property type="molecule type" value="Genomic_DNA"/>
</dbReference>
<evidence type="ECO:0000256" key="1">
    <source>
        <dbReference type="SAM" id="MobiDB-lite"/>
    </source>
</evidence>
<feature type="compositionally biased region" description="Polar residues" evidence="1">
    <location>
        <begin position="7"/>
        <end position="21"/>
    </location>
</feature>
<comment type="caution">
    <text evidence="2">The sequence shown here is derived from an EMBL/GenBank/DDBJ whole genome shotgun (WGS) entry which is preliminary data.</text>
</comment>
<name>A0A9D3S2L4_ANGAN</name>
<keyword evidence="3" id="KW-1185">Reference proteome</keyword>
<feature type="region of interest" description="Disordered" evidence="1">
    <location>
        <begin position="1"/>
        <end position="21"/>
    </location>
</feature>
<organism evidence="2 3">
    <name type="scientific">Anguilla anguilla</name>
    <name type="common">European freshwater eel</name>
    <name type="synonym">Muraena anguilla</name>
    <dbReference type="NCBI Taxonomy" id="7936"/>
    <lineage>
        <taxon>Eukaryota</taxon>
        <taxon>Metazoa</taxon>
        <taxon>Chordata</taxon>
        <taxon>Craniata</taxon>
        <taxon>Vertebrata</taxon>
        <taxon>Euteleostomi</taxon>
        <taxon>Actinopterygii</taxon>
        <taxon>Neopterygii</taxon>
        <taxon>Teleostei</taxon>
        <taxon>Anguilliformes</taxon>
        <taxon>Anguillidae</taxon>
        <taxon>Anguilla</taxon>
    </lineage>
</organism>
<dbReference type="Proteomes" id="UP001044222">
    <property type="component" value="Chromosome 6"/>
</dbReference>
<sequence length="96" mass="10147">MPYSCPSPGSNGSQGLGSSDTAPYSGLHLPVFTHTGELGMRKHRRVCMSCTFIHPSLGRGGEARGVGGGGHHWTHLTQQACDWSLGGHMGDIWGQC</sequence>